<dbReference type="RefSeq" id="WP_263051520.1">
    <property type="nucleotide sequence ID" value="NZ_CP106735.1"/>
</dbReference>
<dbReference type="Proteomes" id="UP001062165">
    <property type="component" value="Chromosome"/>
</dbReference>
<proteinExistence type="predicted"/>
<gene>
    <name evidence="1" type="ORF">N7E81_01535</name>
</gene>
<accession>A0ABY6D223</accession>
<protein>
    <recommendedName>
        <fullName evidence="3">Outer membrane protein beta-barrel domain-containing protein</fullName>
    </recommendedName>
</protein>
<name>A0ABY6D223_9BACT</name>
<dbReference type="EMBL" id="CP106735">
    <property type="protein sequence ID" value="UXX79789.1"/>
    <property type="molecule type" value="Genomic_DNA"/>
</dbReference>
<evidence type="ECO:0008006" key="3">
    <source>
        <dbReference type="Google" id="ProtNLM"/>
    </source>
</evidence>
<keyword evidence="2" id="KW-1185">Reference proteome</keyword>
<evidence type="ECO:0000313" key="2">
    <source>
        <dbReference type="Proteomes" id="UP001062165"/>
    </source>
</evidence>
<organism evidence="1 2">
    <name type="scientific">Reichenbachiella carrageenanivorans</name>
    <dbReference type="NCBI Taxonomy" id="2979869"/>
    <lineage>
        <taxon>Bacteria</taxon>
        <taxon>Pseudomonadati</taxon>
        <taxon>Bacteroidota</taxon>
        <taxon>Cytophagia</taxon>
        <taxon>Cytophagales</taxon>
        <taxon>Reichenbachiellaceae</taxon>
        <taxon>Reichenbachiella</taxon>
    </lineage>
</organism>
<sequence>MRLILAFIFYISSCALWGQTPVLRPRPITIDLANPDAGLDNLSKEEKKKWKEIQKEKKKELKLQSKYYDYKLDSAQLAQYQKHQQLKQPSKEELTNLAKSQIVSPQLPIDLPDSVDISQLNDSSYFENLSPEVKKKILDELALYTSSYTQLSPDSLLQLKQLLFDSLGNSNDSAASYAQEQKKQMIQMASSSTLETQAQNQMSNYGPTAELATYQHEEDMMFDSYEEMIASDKYQNLMASMPGKKKEIESTLKDPNLNPEDLPIAGSVFSGHEKQLANAMSTQEVIRKKPSFKELLQTFFDQDMAGVQQESMIQRFSLTGQIQLSNYDPLFIDYSPSIAYAVTGKIRIGTGVTGRIKIGEGKDEEKKLFGYRGFMEYDIFKNIYLHGEYERTGMMVIDPISDVESRNWTDRWMLGLGTDIKMPGILKGTLLILYNFDDDLANSPNPRRFQVRYGVKLN</sequence>
<evidence type="ECO:0000313" key="1">
    <source>
        <dbReference type="EMBL" id="UXX79789.1"/>
    </source>
</evidence>
<reference evidence="1" key="1">
    <citation type="submission" date="2022-10" db="EMBL/GenBank/DDBJ databases">
        <title>Comparative genomics and taxonomic characterization of three novel marine species of genus Reichenbachiella exhibiting antioxidant and polysaccharide degradation activities.</title>
        <authorList>
            <person name="Muhammad N."/>
            <person name="Lee Y.-J."/>
            <person name="Ko J."/>
            <person name="Kim S.-G."/>
        </authorList>
    </citation>
    <scope>NUCLEOTIDE SEQUENCE</scope>
    <source>
        <strain evidence="1">Wsw4-B4</strain>
    </source>
</reference>